<dbReference type="Proteomes" id="UP001144341">
    <property type="component" value="Unassembled WGS sequence"/>
</dbReference>
<evidence type="ECO:0000256" key="1">
    <source>
        <dbReference type="ARBA" id="ARBA00000085"/>
    </source>
</evidence>
<dbReference type="InterPro" id="IPR036890">
    <property type="entry name" value="HATPase_C_sf"/>
</dbReference>
<dbReference type="PRINTS" id="PR00344">
    <property type="entry name" value="BCTRLSENSOR"/>
</dbReference>
<dbReference type="SMART" id="SM00091">
    <property type="entry name" value="PAS"/>
    <property type="match status" value="2"/>
</dbReference>
<keyword evidence="5" id="KW-0808">Transferase</keyword>
<feature type="coiled-coil region" evidence="13">
    <location>
        <begin position="259"/>
        <end position="307"/>
    </location>
</feature>
<dbReference type="PANTHER" id="PTHR42878:SF7">
    <property type="entry name" value="SENSOR HISTIDINE KINASE GLRK"/>
    <property type="match status" value="1"/>
</dbReference>
<dbReference type="SMART" id="SM00387">
    <property type="entry name" value="HATPase_c"/>
    <property type="match status" value="1"/>
</dbReference>
<dbReference type="Gene3D" id="3.30.565.10">
    <property type="entry name" value="Histidine kinase-like ATPase, C-terminal domain"/>
    <property type="match status" value="1"/>
</dbReference>
<keyword evidence="13" id="KW-0175">Coiled coil</keyword>
<dbReference type="PROSITE" id="PS50112">
    <property type="entry name" value="PAS"/>
    <property type="match status" value="1"/>
</dbReference>
<dbReference type="PROSITE" id="PS50113">
    <property type="entry name" value="PAC"/>
    <property type="match status" value="3"/>
</dbReference>
<keyword evidence="4" id="KW-0597">Phosphoprotein</keyword>
<dbReference type="CDD" id="cd00130">
    <property type="entry name" value="PAS"/>
    <property type="match status" value="2"/>
</dbReference>
<dbReference type="PROSITE" id="PS50109">
    <property type="entry name" value="HIS_KIN"/>
    <property type="match status" value="1"/>
</dbReference>
<evidence type="ECO:0000256" key="8">
    <source>
        <dbReference type="ARBA" id="ARBA00022777"/>
    </source>
</evidence>
<dbReference type="SMART" id="SM00388">
    <property type="entry name" value="HisKA"/>
    <property type="match status" value="1"/>
</dbReference>
<keyword evidence="18" id="KW-1185">Reference proteome</keyword>
<name>A0ABT4KWG3_9SPHI</name>
<dbReference type="SUPFAM" id="SSF47384">
    <property type="entry name" value="Homodimeric domain of signal transducing histidine kinase"/>
    <property type="match status" value="1"/>
</dbReference>
<dbReference type="PANTHER" id="PTHR42878">
    <property type="entry name" value="TWO-COMPONENT HISTIDINE KINASE"/>
    <property type="match status" value="1"/>
</dbReference>
<dbReference type="Pfam" id="PF00512">
    <property type="entry name" value="HisKA"/>
    <property type="match status" value="1"/>
</dbReference>
<keyword evidence="8" id="KW-0418">Kinase</keyword>
<evidence type="ECO:0000256" key="12">
    <source>
        <dbReference type="ARBA" id="ARBA00023136"/>
    </source>
</evidence>
<dbReference type="RefSeq" id="WP_269415069.1">
    <property type="nucleotide sequence ID" value="NZ_JAPWGL010000002.1"/>
</dbReference>
<feature type="domain" description="PAC" evidence="16">
    <location>
        <begin position="392"/>
        <end position="445"/>
    </location>
</feature>
<evidence type="ECO:0000259" key="14">
    <source>
        <dbReference type="PROSITE" id="PS50109"/>
    </source>
</evidence>
<evidence type="ECO:0000256" key="10">
    <source>
        <dbReference type="ARBA" id="ARBA00022989"/>
    </source>
</evidence>
<evidence type="ECO:0000256" key="4">
    <source>
        <dbReference type="ARBA" id="ARBA00022553"/>
    </source>
</evidence>
<dbReference type="InterPro" id="IPR004358">
    <property type="entry name" value="Sig_transdc_His_kin-like_C"/>
</dbReference>
<feature type="domain" description="PAC" evidence="16">
    <location>
        <begin position="82"/>
        <end position="134"/>
    </location>
</feature>
<dbReference type="InterPro" id="IPR003594">
    <property type="entry name" value="HATPase_dom"/>
</dbReference>
<dbReference type="InterPro" id="IPR035965">
    <property type="entry name" value="PAS-like_dom_sf"/>
</dbReference>
<dbReference type="SUPFAM" id="SSF55874">
    <property type="entry name" value="ATPase domain of HSP90 chaperone/DNA topoisomerase II/histidine kinase"/>
    <property type="match status" value="1"/>
</dbReference>
<evidence type="ECO:0000256" key="2">
    <source>
        <dbReference type="ARBA" id="ARBA00004141"/>
    </source>
</evidence>
<comment type="catalytic activity">
    <reaction evidence="1">
        <text>ATP + protein L-histidine = ADP + protein N-phospho-L-histidine.</text>
        <dbReference type="EC" id="2.7.13.3"/>
    </reaction>
</comment>
<evidence type="ECO:0000256" key="9">
    <source>
        <dbReference type="ARBA" id="ARBA00022840"/>
    </source>
</evidence>
<evidence type="ECO:0000256" key="13">
    <source>
        <dbReference type="SAM" id="Coils"/>
    </source>
</evidence>
<dbReference type="InterPro" id="IPR000700">
    <property type="entry name" value="PAS-assoc_C"/>
</dbReference>
<dbReference type="InterPro" id="IPR013655">
    <property type="entry name" value="PAS_fold_3"/>
</dbReference>
<dbReference type="EC" id="2.7.13.3" evidence="3"/>
<evidence type="ECO:0000313" key="18">
    <source>
        <dbReference type="Proteomes" id="UP001144341"/>
    </source>
</evidence>
<dbReference type="InterPro" id="IPR005467">
    <property type="entry name" value="His_kinase_dom"/>
</dbReference>
<dbReference type="InterPro" id="IPR050351">
    <property type="entry name" value="BphY/WalK/GraS-like"/>
</dbReference>
<reference evidence="17" key="1">
    <citation type="submission" date="2022-12" db="EMBL/GenBank/DDBJ databases">
        <title>Genome sequence of SJ11.</title>
        <authorList>
            <person name="Woo H."/>
        </authorList>
    </citation>
    <scope>NUCLEOTIDE SEQUENCE</scope>
    <source>
        <strain evidence="17">SJ11</strain>
    </source>
</reference>
<feature type="domain" description="PAC" evidence="16">
    <location>
        <begin position="216"/>
        <end position="268"/>
    </location>
</feature>
<keyword evidence="7" id="KW-0547">Nucleotide-binding</keyword>
<gene>
    <name evidence="17" type="ORF">O0931_08160</name>
</gene>
<dbReference type="InterPro" id="IPR000014">
    <property type="entry name" value="PAS"/>
</dbReference>
<dbReference type="SMART" id="SM00086">
    <property type="entry name" value="PAC"/>
    <property type="match status" value="3"/>
</dbReference>
<dbReference type="CDD" id="cd00082">
    <property type="entry name" value="HisKA"/>
    <property type="match status" value="1"/>
</dbReference>
<dbReference type="NCBIfam" id="TIGR00229">
    <property type="entry name" value="sensory_box"/>
    <property type="match status" value="3"/>
</dbReference>
<dbReference type="InterPro" id="IPR036097">
    <property type="entry name" value="HisK_dim/P_sf"/>
</dbReference>
<dbReference type="InterPro" id="IPR003661">
    <property type="entry name" value="HisK_dim/P_dom"/>
</dbReference>
<dbReference type="SUPFAM" id="SSF55785">
    <property type="entry name" value="PYP-like sensor domain (PAS domain)"/>
    <property type="match status" value="3"/>
</dbReference>
<dbReference type="Gene3D" id="1.10.287.130">
    <property type="match status" value="1"/>
</dbReference>
<feature type="domain" description="Histidine kinase" evidence="14">
    <location>
        <begin position="449"/>
        <end position="662"/>
    </location>
</feature>
<evidence type="ECO:0000256" key="6">
    <source>
        <dbReference type="ARBA" id="ARBA00022692"/>
    </source>
</evidence>
<keyword evidence="11" id="KW-0902">Two-component regulatory system</keyword>
<dbReference type="Gene3D" id="3.30.450.20">
    <property type="entry name" value="PAS domain"/>
    <property type="match status" value="3"/>
</dbReference>
<dbReference type="InterPro" id="IPR001610">
    <property type="entry name" value="PAC"/>
</dbReference>
<evidence type="ECO:0000256" key="5">
    <source>
        <dbReference type="ARBA" id="ARBA00022679"/>
    </source>
</evidence>
<protein>
    <recommendedName>
        <fullName evidence="3">histidine kinase</fullName>
        <ecNumber evidence="3">2.7.13.3</ecNumber>
    </recommendedName>
</protein>
<evidence type="ECO:0000256" key="7">
    <source>
        <dbReference type="ARBA" id="ARBA00022741"/>
    </source>
</evidence>
<dbReference type="Gene3D" id="2.10.70.100">
    <property type="match status" value="1"/>
</dbReference>
<keyword evidence="10" id="KW-1133">Transmembrane helix</keyword>
<dbReference type="InterPro" id="IPR013656">
    <property type="entry name" value="PAS_4"/>
</dbReference>
<accession>A0ABT4KWG3</accession>
<evidence type="ECO:0000259" key="15">
    <source>
        <dbReference type="PROSITE" id="PS50112"/>
    </source>
</evidence>
<dbReference type="Pfam" id="PF08447">
    <property type="entry name" value="PAS_3"/>
    <property type="match status" value="1"/>
</dbReference>
<dbReference type="Pfam" id="PF02518">
    <property type="entry name" value="HATPase_c"/>
    <property type="match status" value="1"/>
</dbReference>
<organism evidence="17 18">
    <name type="scientific">Pedobacter rhodius</name>
    <dbReference type="NCBI Taxonomy" id="3004098"/>
    <lineage>
        <taxon>Bacteria</taxon>
        <taxon>Pseudomonadati</taxon>
        <taxon>Bacteroidota</taxon>
        <taxon>Sphingobacteriia</taxon>
        <taxon>Sphingobacteriales</taxon>
        <taxon>Sphingobacteriaceae</taxon>
        <taxon>Pedobacter</taxon>
    </lineage>
</organism>
<keyword evidence="9" id="KW-0067">ATP-binding</keyword>
<proteinExistence type="predicted"/>
<evidence type="ECO:0000259" key="16">
    <source>
        <dbReference type="PROSITE" id="PS50113"/>
    </source>
</evidence>
<keyword evidence="12" id="KW-0472">Membrane</keyword>
<sequence>MSANLTPHSTNEERFKALLTATSDVVYSLSPDWSVMYELDGRGFLKDASAPTPDWKTTNVFSGDMEMVNEKIADAIATKSVFELEHRVNRADGTVGWTFSRAVPILDENGDIKEWFGLASDITERKLAEQALTVAKGFLEQQRKTYEIITSGSPDLMYMFDLDYKFTYANRALLEMWGKTWEEAIGKGLIENGYEPWHADMHEREIDSIRETGKSIRGEVAFPHATLGRRLYDYILNPVFNDNGEVIAVSGTTRDVTDRDQWQQKLKQSAEHLQAMNEEFAAINEELSASNEQIQATNNHLSRANAELILAKQAIEEGKLALRLAIEAANFGTWYIHSVTRAFITDVRLKELFGYYPDESLSIEQALAQITDDYREFVSSKLENAIYNNGDFDVSYPVIGLHDNKLRWLRAIGNLMADSSGSFSAFTGVMMDITEQKMEEMRKNDFMGMVSHELKTPLTSLTAYLQLMDMRAVQNPDELSRRAVSQSLKQAKRMTDMINGFLDFSRLESAKISIIRSDFDIAILIREAQEEANMLYGTHKFIFEPVESQIINADKGKMAQVISNLIGNAVKYSPSGSVIQVACVTTDGAVKVSIKDQGIGIEKSEIPKIFDRFYRVEGNHLISGFGIGLYVSSEIIKLHGGAIWVDSAAGKGSVFSFTIPVK</sequence>
<dbReference type="Pfam" id="PF08448">
    <property type="entry name" value="PAS_4"/>
    <property type="match status" value="1"/>
</dbReference>
<evidence type="ECO:0000256" key="3">
    <source>
        <dbReference type="ARBA" id="ARBA00012438"/>
    </source>
</evidence>
<comment type="subcellular location">
    <subcellularLocation>
        <location evidence="2">Membrane</location>
        <topology evidence="2">Multi-pass membrane protein</topology>
    </subcellularLocation>
</comment>
<comment type="caution">
    <text evidence="17">The sequence shown here is derived from an EMBL/GenBank/DDBJ whole genome shotgun (WGS) entry which is preliminary data.</text>
</comment>
<dbReference type="EMBL" id="JAPWGL010000002">
    <property type="protein sequence ID" value="MCZ4223271.1"/>
    <property type="molecule type" value="Genomic_DNA"/>
</dbReference>
<evidence type="ECO:0000313" key="17">
    <source>
        <dbReference type="EMBL" id="MCZ4223271.1"/>
    </source>
</evidence>
<feature type="domain" description="PAS" evidence="15">
    <location>
        <begin position="142"/>
        <end position="213"/>
    </location>
</feature>
<keyword evidence="6" id="KW-0812">Transmembrane</keyword>
<dbReference type="CDD" id="cd00075">
    <property type="entry name" value="HATPase"/>
    <property type="match status" value="1"/>
</dbReference>
<evidence type="ECO:0000256" key="11">
    <source>
        <dbReference type="ARBA" id="ARBA00023012"/>
    </source>
</evidence>